<comment type="caution">
    <text evidence="1">The sequence shown here is derived from an EMBL/GenBank/DDBJ whole genome shotgun (WGS) entry which is preliminary data.</text>
</comment>
<dbReference type="Proteomes" id="UP000822688">
    <property type="component" value="Chromosome 10"/>
</dbReference>
<dbReference type="EMBL" id="CM026431">
    <property type="protein sequence ID" value="KAG0558403.1"/>
    <property type="molecule type" value="Genomic_DNA"/>
</dbReference>
<reference evidence="1" key="1">
    <citation type="submission" date="2020-06" db="EMBL/GenBank/DDBJ databases">
        <title>WGS assembly of Ceratodon purpureus strain R40.</title>
        <authorList>
            <person name="Carey S.B."/>
            <person name="Jenkins J."/>
            <person name="Shu S."/>
            <person name="Lovell J.T."/>
            <person name="Sreedasyam A."/>
            <person name="Maumus F."/>
            <person name="Tiley G.P."/>
            <person name="Fernandez-Pozo N."/>
            <person name="Barry K."/>
            <person name="Chen C."/>
            <person name="Wang M."/>
            <person name="Lipzen A."/>
            <person name="Daum C."/>
            <person name="Saski C.A."/>
            <person name="Payton A.C."/>
            <person name="Mcbreen J.C."/>
            <person name="Conrad R.E."/>
            <person name="Kollar L.M."/>
            <person name="Olsson S."/>
            <person name="Huttunen S."/>
            <person name="Landis J.B."/>
            <person name="Wickett N.J."/>
            <person name="Johnson M.G."/>
            <person name="Rensing S.A."/>
            <person name="Grimwood J."/>
            <person name="Schmutz J."/>
            <person name="Mcdaniel S.F."/>
        </authorList>
    </citation>
    <scope>NUCLEOTIDE SEQUENCE</scope>
    <source>
        <strain evidence="1">R40</strain>
    </source>
</reference>
<sequence>MASSRWTSLRSRWRMRNGGRRRRSICKKRTVEESAGAAIATLVLRSRRRSASLRQCWHLTGAYMMSVRWEVRSRKWWASGARVGMCPVWGFGMDVELSPESLG</sequence>
<accession>A0A8T0GH98</accession>
<evidence type="ECO:0000313" key="2">
    <source>
        <dbReference type="Proteomes" id="UP000822688"/>
    </source>
</evidence>
<keyword evidence="2" id="KW-1185">Reference proteome</keyword>
<evidence type="ECO:0000313" key="1">
    <source>
        <dbReference type="EMBL" id="KAG0558403.1"/>
    </source>
</evidence>
<dbReference type="AlphaFoldDB" id="A0A8T0GH98"/>
<organism evidence="1 2">
    <name type="scientific">Ceratodon purpureus</name>
    <name type="common">Fire moss</name>
    <name type="synonym">Dicranum purpureum</name>
    <dbReference type="NCBI Taxonomy" id="3225"/>
    <lineage>
        <taxon>Eukaryota</taxon>
        <taxon>Viridiplantae</taxon>
        <taxon>Streptophyta</taxon>
        <taxon>Embryophyta</taxon>
        <taxon>Bryophyta</taxon>
        <taxon>Bryophytina</taxon>
        <taxon>Bryopsida</taxon>
        <taxon>Dicranidae</taxon>
        <taxon>Pseudoditrichales</taxon>
        <taxon>Ditrichaceae</taxon>
        <taxon>Ceratodon</taxon>
    </lineage>
</organism>
<name>A0A8T0GH98_CERPU</name>
<proteinExistence type="predicted"/>
<gene>
    <name evidence="1" type="ORF">KC19_10G025700</name>
</gene>
<protein>
    <submittedName>
        <fullName evidence="1">Uncharacterized protein</fullName>
    </submittedName>
</protein>